<evidence type="ECO:0000313" key="3">
    <source>
        <dbReference type="Proteomes" id="UP000013827"/>
    </source>
</evidence>
<feature type="compositionally biased region" description="Low complexity" evidence="1">
    <location>
        <begin position="200"/>
        <end position="215"/>
    </location>
</feature>
<feature type="compositionally biased region" description="Polar residues" evidence="1">
    <location>
        <begin position="424"/>
        <end position="437"/>
    </location>
</feature>
<evidence type="ECO:0000313" key="2">
    <source>
        <dbReference type="EnsemblProtists" id="EOD37208"/>
    </source>
</evidence>
<evidence type="ECO:0000256" key="1">
    <source>
        <dbReference type="SAM" id="MobiDB-lite"/>
    </source>
</evidence>
<reference evidence="3" key="1">
    <citation type="journal article" date="2013" name="Nature">
        <title>Pan genome of the phytoplankton Emiliania underpins its global distribution.</title>
        <authorList>
            <person name="Read B.A."/>
            <person name="Kegel J."/>
            <person name="Klute M.J."/>
            <person name="Kuo A."/>
            <person name="Lefebvre S.C."/>
            <person name="Maumus F."/>
            <person name="Mayer C."/>
            <person name="Miller J."/>
            <person name="Monier A."/>
            <person name="Salamov A."/>
            <person name="Young J."/>
            <person name="Aguilar M."/>
            <person name="Claverie J.M."/>
            <person name="Frickenhaus S."/>
            <person name="Gonzalez K."/>
            <person name="Herman E.K."/>
            <person name="Lin Y.C."/>
            <person name="Napier J."/>
            <person name="Ogata H."/>
            <person name="Sarno A.F."/>
            <person name="Shmutz J."/>
            <person name="Schroeder D."/>
            <person name="de Vargas C."/>
            <person name="Verret F."/>
            <person name="von Dassow P."/>
            <person name="Valentin K."/>
            <person name="Van de Peer Y."/>
            <person name="Wheeler G."/>
            <person name="Dacks J.B."/>
            <person name="Delwiche C.F."/>
            <person name="Dyhrman S.T."/>
            <person name="Glockner G."/>
            <person name="John U."/>
            <person name="Richards T."/>
            <person name="Worden A.Z."/>
            <person name="Zhang X."/>
            <person name="Grigoriev I.V."/>
            <person name="Allen A.E."/>
            <person name="Bidle K."/>
            <person name="Borodovsky M."/>
            <person name="Bowler C."/>
            <person name="Brownlee C."/>
            <person name="Cock J.M."/>
            <person name="Elias M."/>
            <person name="Gladyshev V.N."/>
            <person name="Groth M."/>
            <person name="Guda C."/>
            <person name="Hadaegh A."/>
            <person name="Iglesias-Rodriguez M.D."/>
            <person name="Jenkins J."/>
            <person name="Jones B.M."/>
            <person name="Lawson T."/>
            <person name="Leese F."/>
            <person name="Lindquist E."/>
            <person name="Lobanov A."/>
            <person name="Lomsadze A."/>
            <person name="Malik S.B."/>
            <person name="Marsh M.E."/>
            <person name="Mackinder L."/>
            <person name="Mock T."/>
            <person name="Mueller-Roeber B."/>
            <person name="Pagarete A."/>
            <person name="Parker M."/>
            <person name="Probert I."/>
            <person name="Quesneville H."/>
            <person name="Raines C."/>
            <person name="Rensing S.A."/>
            <person name="Riano-Pachon D.M."/>
            <person name="Richier S."/>
            <person name="Rokitta S."/>
            <person name="Shiraiwa Y."/>
            <person name="Soanes D.M."/>
            <person name="van der Giezen M."/>
            <person name="Wahlund T.M."/>
            <person name="Williams B."/>
            <person name="Wilson W."/>
            <person name="Wolfe G."/>
            <person name="Wurch L.L."/>
        </authorList>
    </citation>
    <scope>NUCLEOTIDE SEQUENCE</scope>
</reference>
<feature type="compositionally biased region" description="Gly residues" evidence="1">
    <location>
        <begin position="13"/>
        <end position="22"/>
    </location>
</feature>
<feature type="compositionally biased region" description="Pro residues" evidence="1">
    <location>
        <begin position="216"/>
        <end position="235"/>
    </location>
</feature>
<feature type="region of interest" description="Disordered" evidence="1">
    <location>
        <begin position="141"/>
        <end position="330"/>
    </location>
</feature>
<sequence>MLGPTSFLTKGKPGQGASGLGLGPTDTLTGGRKTAALAGDANEASSARGRKGAGEDGRRKAKKNPDQARRAATTTGSGLSKSAPLRGGGGGPSATATLGHSLAPGGKGTMADELDMSDLNSSIEIDAGHADRSLDASDSFELEELGRGSAAPASSSSRAASKARAPAPAATARAPPEKEELEYSMSFEADALPPTAPQEPTALTPALPVPVAQPVATPPAATPPAAPPAAPPGPVAAPSRVNLSNIKPLVARPAPPPPSHPTAASAPPTPPAAIVAGGGVGGGWAAVVPPPADATRFEAALSAAEDARRQAEASERQSRAQVREARAEAADAREALDRLRSLTREGPSGGAHVAHEIEAEQEVSAAKVEAQLRVSRADSSLKIAEEKLAQLAAQHGERSLHLEQRDVWGRASTAGGGSSRSSSMVSLHKTQLSSWGSEASLPVKAAAPAAAPAAASAAALAASTSAPDTPTSPAAAAPAAVLPAAVAEEQEGSSDGEGV</sequence>
<dbReference type="EnsemblProtists" id="EOD37208">
    <property type="protein sequence ID" value="EOD37208"/>
    <property type="gene ID" value="EMIHUDRAFT_471515"/>
</dbReference>
<dbReference type="KEGG" id="ehx:EMIHUDRAFT_471515"/>
<proteinExistence type="predicted"/>
<feature type="region of interest" description="Disordered" evidence="1">
    <location>
        <begin position="1"/>
        <end position="115"/>
    </location>
</feature>
<feature type="compositionally biased region" description="Low complexity" evidence="1">
    <location>
        <begin position="409"/>
        <end position="423"/>
    </location>
</feature>
<protein>
    <recommendedName>
        <fullName evidence="4">UVR domain-containing protein</fullName>
    </recommendedName>
</protein>
<dbReference type="HOGENOM" id="CLU_546838_0_0_1"/>
<organism evidence="2 3">
    <name type="scientific">Emiliania huxleyi (strain CCMP1516)</name>
    <dbReference type="NCBI Taxonomy" id="280463"/>
    <lineage>
        <taxon>Eukaryota</taxon>
        <taxon>Haptista</taxon>
        <taxon>Haptophyta</taxon>
        <taxon>Prymnesiophyceae</taxon>
        <taxon>Isochrysidales</taxon>
        <taxon>Noelaerhabdaceae</taxon>
        <taxon>Emiliania</taxon>
    </lineage>
</organism>
<name>A0A0D3KN73_EMIH1</name>
<dbReference type="Proteomes" id="UP000013827">
    <property type="component" value="Unassembled WGS sequence"/>
</dbReference>
<dbReference type="OMA" id="PIQESAR"/>
<feature type="region of interest" description="Disordered" evidence="1">
    <location>
        <begin position="394"/>
        <end position="499"/>
    </location>
</feature>
<dbReference type="AlphaFoldDB" id="A0A0D3KN73"/>
<feature type="compositionally biased region" description="Low complexity" evidence="1">
    <location>
        <begin position="149"/>
        <end position="174"/>
    </location>
</feature>
<accession>A0A0D3KN73</accession>
<evidence type="ECO:0008006" key="4">
    <source>
        <dbReference type="Google" id="ProtNLM"/>
    </source>
</evidence>
<keyword evidence="3" id="KW-1185">Reference proteome</keyword>
<reference evidence="2" key="2">
    <citation type="submission" date="2024-10" db="UniProtKB">
        <authorList>
            <consortium name="EnsemblProtists"/>
        </authorList>
    </citation>
    <scope>IDENTIFICATION</scope>
</reference>
<dbReference type="PaxDb" id="2903-EOD37208"/>
<dbReference type="GeneID" id="17282480"/>
<feature type="compositionally biased region" description="Low complexity" evidence="1">
    <location>
        <begin position="439"/>
        <end position="487"/>
    </location>
</feature>
<feature type="compositionally biased region" description="Acidic residues" evidence="1">
    <location>
        <begin position="488"/>
        <end position="499"/>
    </location>
</feature>
<feature type="compositionally biased region" description="Basic and acidic residues" evidence="1">
    <location>
        <begin position="52"/>
        <end position="69"/>
    </location>
</feature>
<feature type="compositionally biased region" description="Basic and acidic residues" evidence="1">
    <location>
        <begin position="305"/>
        <end position="330"/>
    </location>
</feature>
<feature type="compositionally biased region" description="Basic and acidic residues" evidence="1">
    <location>
        <begin position="395"/>
        <end position="408"/>
    </location>
</feature>
<dbReference type="RefSeq" id="XP_005789637.1">
    <property type="nucleotide sequence ID" value="XM_005789580.1"/>
</dbReference>